<name>A0A4Y2GKZ3_ARAVE</name>
<keyword evidence="2" id="KW-1185">Reference proteome</keyword>
<sequence length="36" mass="3896">MATLLWATSRVSVDGAAIKSDVRASSCREQTTIWNA</sequence>
<reference evidence="1 2" key="1">
    <citation type="journal article" date="2019" name="Sci. Rep.">
        <title>Orb-weaving spider Araneus ventricosus genome elucidates the spidroin gene catalogue.</title>
        <authorList>
            <person name="Kono N."/>
            <person name="Nakamura H."/>
            <person name="Ohtoshi R."/>
            <person name="Moran D.A.P."/>
            <person name="Shinohara A."/>
            <person name="Yoshida Y."/>
            <person name="Fujiwara M."/>
            <person name="Mori M."/>
            <person name="Tomita M."/>
            <person name="Arakawa K."/>
        </authorList>
    </citation>
    <scope>NUCLEOTIDE SEQUENCE [LARGE SCALE GENOMIC DNA]</scope>
</reference>
<accession>A0A4Y2GKZ3</accession>
<protein>
    <submittedName>
        <fullName evidence="1">Uncharacterized protein</fullName>
    </submittedName>
</protein>
<organism evidence="1 2">
    <name type="scientific">Araneus ventricosus</name>
    <name type="common">Orbweaver spider</name>
    <name type="synonym">Epeira ventricosa</name>
    <dbReference type="NCBI Taxonomy" id="182803"/>
    <lineage>
        <taxon>Eukaryota</taxon>
        <taxon>Metazoa</taxon>
        <taxon>Ecdysozoa</taxon>
        <taxon>Arthropoda</taxon>
        <taxon>Chelicerata</taxon>
        <taxon>Arachnida</taxon>
        <taxon>Araneae</taxon>
        <taxon>Araneomorphae</taxon>
        <taxon>Entelegynae</taxon>
        <taxon>Araneoidea</taxon>
        <taxon>Araneidae</taxon>
        <taxon>Araneus</taxon>
    </lineage>
</organism>
<proteinExistence type="predicted"/>
<evidence type="ECO:0000313" key="1">
    <source>
        <dbReference type="EMBL" id="GBM53419.1"/>
    </source>
</evidence>
<gene>
    <name evidence="1" type="ORF">AVEN_63398_1</name>
</gene>
<comment type="caution">
    <text evidence="1">The sequence shown here is derived from an EMBL/GenBank/DDBJ whole genome shotgun (WGS) entry which is preliminary data.</text>
</comment>
<dbReference type="AlphaFoldDB" id="A0A4Y2GKZ3"/>
<dbReference type="EMBL" id="BGPR01178058">
    <property type="protein sequence ID" value="GBM53419.1"/>
    <property type="molecule type" value="Genomic_DNA"/>
</dbReference>
<dbReference type="Proteomes" id="UP000499080">
    <property type="component" value="Unassembled WGS sequence"/>
</dbReference>
<feature type="non-terminal residue" evidence="1">
    <location>
        <position position="36"/>
    </location>
</feature>
<evidence type="ECO:0000313" key="2">
    <source>
        <dbReference type="Proteomes" id="UP000499080"/>
    </source>
</evidence>